<sequence length="505" mass="56215">MSQRPKSKNPEVRRVAQDIREIVEGLDPAVANRWFHFKPNAKSSKQQENYSPLPSPEKLPHKRKAETVKSEPIDLSLDCDDESDHATASSSKKRKKTTSTDAANPEPIEMSFCVYVETPPPPILSTRKPNTKALPAKTTTLGPFECISSFTFPDFLNIIATACQTNTANLALPSLQWKFDRPNNSKLKPVTNATGFKVMVKALTDRHKDYVFSIFMAPPTFIKAELPWKESRNEGPSVPLNFEYGIDGMQGPGSVLSIRDQLAGIDKASSTEVNELLEEYPIDNNPLFPGKRILHNATGFFDLTDIKLRVWAVARAQGKATLKEPPASNHFLKNQTIKPPNPLAVIPPPAPAPLPAVPDLMQLLLANPNVLQTAIRIMNPFPHAAPHHYGQMHQPYPPPYPHHAPYLPPHGLPGPAPLQPPPQPAEPELVELPREISLEEYCERYKINGDDRRVMNEIGYIPGDDGIKDFDADAWAATRVLPLAKGRILRQHAVFLKDVRNGLWN</sequence>
<evidence type="ECO:0000313" key="2">
    <source>
        <dbReference type="EMBL" id="KAJ7730729.1"/>
    </source>
</evidence>
<name>A0AAD7MS44_9AGAR</name>
<keyword evidence="3" id="KW-1185">Reference proteome</keyword>
<feature type="compositionally biased region" description="Pro residues" evidence="1">
    <location>
        <begin position="395"/>
        <end position="425"/>
    </location>
</feature>
<dbReference type="EMBL" id="JARKIB010000157">
    <property type="protein sequence ID" value="KAJ7730729.1"/>
    <property type="molecule type" value="Genomic_DNA"/>
</dbReference>
<gene>
    <name evidence="2" type="ORF">B0H16DRAFT_1733592</name>
</gene>
<comment type="caution">
    <text evidence="2">The sequence shown here is derived from an EMBL/GenBank/DDBJ whole genome shotgun (WGS) entry which is preliminary data.</text>
</comment>
<feature type="compositionally biased region" description="Polar residues" evidence="1">
    <location>
        <begin position="41"/>
        <end position="52"/>
    </location>
</feature>
<accession>A0AAD7MS44</accession>
<feature type="region of interest" description="Disordered" evidence="1">
    <location>
        <begin position="389"/>
        <end position="427"/>
    </location>
</feature>
<dbReference type="Proteomes" id="UP001215598">
    <property type="component" value="Unassembled WGS sequence"/>
</dbReference>
<evidence type="ECO:0000256" key="1">
    <source>
        <dbReference type="SAM" id="MobiDB-lite"/>
    </source>
</evidence>
<feature type="region of interest" description="Disordered" evidence="1">
    <location>
        <begin position="37"/>
        <end position="104"/>
    </location>
</feature>
<organism evidence="2 3">
    <name type="scientific">Mycena metata</name>
    <dbReference type="NCBI Taxonomy" id="1033252"/>
    <lineage>
        <taxon>Eukaryota</taxon>
        <taxon>Fungi</taxon>
        <taxon>Dikarya</taxon>
        <taxon>Basidiomycota</taxon>
        <taxon>Agaricomycotina</taxon>
        <taxon>Agaricomycetes</taxon>
        <taxon>Agaricomycetidae</taxon>
        <taxon>Agaricales</taxon>
        <taxon>Marasmiineae</taxon>
        <taxon>Mycenaceae</taxon>
        <taxon>Mycena</taxon>
    </lineage>
</organism>
<reference evidence="2" key="1">
    <citation type="submission" date="2023-03" db="EMBL/GenBank/DDBJ databases">
        <title>Massive genome expansion in bonnet fungi (Mycena s.s.) driven by repeated elements and novel gene families across ecological guilds.</title>
        <authorList>
            <consortium name="Lawrence Berkeley National Laboratory"/>
            <person name="Harder C.B."/>
            <person name="Miyauchi S."/>
            <person name="Viragh M."/>
            <person name="Kuo A."/>
            <person name="Thoen E."/>
            <person name="Andreopoulos B."/>
            <person name="Lu D."/>
            <person name="Skrede I."/>
            <person name="Drula E."/>
            <person name="Henrissat B."/>
            <person name="Morin E."/>
            <person name="Kohler A."/>
            <person name="Barry K."/>
            <person name="LaButti K."/>
            <person name="Morin E."/>
            <person name="Salamov A."/>
            <person name="Lipzen A."/>
            <person name="Mereny Z."/>
            <person name="Hegedus B."/>
            <person name="Baldrian P."/>
            <person name="Stursova M."/>
            <person name="Weitz H."/>
            <person name="Taylor A."/>
            <person name="Grigoriev I.V."/>
            <person name="Nagy L.G."/>
            <person name="Martin F."/>
            <person name="Kauserud H."/>
        </authorList>
    </citation>
    <scope>NUCLEOTIDE SEQUENCE</scope>
    <source>
        <strain evidence="2">CBHHK182m</strain>
    </source>
</reference>
<evidence type="ECO:0000313" key="3">
    <source>
        <dbReference type="Proteomes" id="UP001215598"/>
    </source>
</evidence>
<dbReference type="AlphaFoldDB" id="A0AAD7MS44"/>
<proteinExistence type="predicted"/>
<protein>
    <submittedName>
        <fullName evidence="2">Uncharacterized protein</fullName>
    </submittedName>
</protein>